<dbReference type="PANTHER" id="PTHR36108">
    <property type="entry name" value="COLOSSIN-B-RELATED"/>
    <property type="match status" value="1"/>
</dbReference>
<accession>A0A0F0KNY6</accession>
<dbReference type="PATRIC" id="fig|582680.7.peg.2406"/>
<evidence type="ECO:0000256" key="5">
    <source>
        <dbReference type="ARBA" id="ARBA00023088"/>
    </source>
</evidence>
<proteinExistence type="inferred from homology"/>
<dbReference type="AlphaFoldDB" id="A0A0F0KNY6"/>
<evidence type="ECO:0000256" key="3">
    <source>
        <dbReference type="ARBA" id="ARBA00022525"/>
    </source>
</evidence>
<keyword evidence="4 7" id="KW-0732">Signal</keyword>
<dbReference type="PROSITE" id="PS50847">
    <property type="entry name" value="GRAM_POS_ANCHORING"/>
    <property type="match status" value="1"/>
</dbReference>
<dbReference type="Pfam" id="PF20623">
    <property type="entry name" value="Sgo0707_N2"/>
    <property type="match status" value="1"/>
</dbReference>
<dbReference type="OrthoDB" id="3199332at2"/>
<evidence type="ECO:0000259" key="8">
    <source>
        <dbReference type="PROSITE" id="PS50847"/>
    </source>
</evidence>
<dbReference type="Pfam" id="PF00746">
    <property type="entry name" value="Gram_pos_anchor"/>
    <property type="match status" value="1"/>
</dbReference>
<dbReference type="Proteomes" id="UP000033448">
    <property type="component" value="Unassembled WGS sequence"/>
</dbReference>
<dbReference type="InterPro" id="IPR032364">
    <property type="entry name" value="GramPos_pilinD1_N"/>
</dbReference>
<evidence type="ECO:0000256" key="7">
    <source>
        <dbReference type="SAM" id="SignalP"/>
    </source>
</evidence>
<name>A0A0F0KNY6_9MICO</name>
<evidence type="ECO:0000313" key="9">
    <source>
        <dbReference type="EMBL" id="KJL21820.1"/>
    </source>
</evidence>
<sequence>MTSRSLGLRKLAAGLGVAALAALGALAVSPAANAADTLSPSNITGTTGTLTIHKHAGDPGAAGDGTQITDPAKIAALGQGLEGVQFSVQRVSANGTPIDLTTAAGWDQAKSATPANVSSAPFSLGTGTTATTDASGQAVVSNLPYGLYLVTETSPGANPIVSPVQPFLVSVPYPNQGTWLYNVHVYPKNKLNSTEPTKTVADPKAPVLGSQIVWTVNAPIPALAAGDTYRSFSITDNLDPRLTYVGAVVKVDGTTLTEGTDYTVSGNTVITFTATGLGKLAGKTAVTADITTTVTSLGADGQILNTAVVNTNGSDRTTNTPQTNWGPLKVVKQDGNTKNTLQGAIFEVYDAKNGTKVAGPVTTDANGQILVDGLWVGNNDVKSKDYWLKEVQAPAGYVLPADPWTQVTVTANGSANPTSITISNTQQVGPNLPLTGGAGSTLFAVIGGLLVVAGVSAILVRRVRARRH</sequence>
<dbReference type="InterPro" id="IPR026466">
    <property type="entry name" value="Fim_isopep_form_D2_dom"/>
</dbReference>
<dbReference type="Pfam" id="PF17802">
    <property type="entry name" value="SpaA"/>
    <property type="match status" value="1"/>
</dbReference>
<keyword evidence="6" id="KW-0472">Membrane</keyword>
<dbReference type="NCBIfam" id="TIGR01167">
    <property type="entry name" value="LPXTG_anchor"/>
    <property type="match status" value="1"/>
</dbReference>
<dbReference type="Gene3D" id="2.60.40.10">
    <property type="entry name" value="Immunoglobulins"/>
    <property type="match status" value="2"/>
</dbReference>
<dbReference type="NCBIfam" id="TIGR04226">
    <property type="entry name" value="RrgB_K2N_iso_D2"/>
    <property type="match status" value="1"/>
</dbReference>
<evidence type="ECO:0000256" key="1">
    <source>
        <dbReference type="ARBA" id="ARBA00007257"/>
    </source>
</evidence>
<feature type="chain" id="PRO_5002444502" evidence="7">
    <location>
        <begin position="35"/>
        <end position="468"/>
    </location>
</feature>
<keyword evidence="2" id="KW-0134">Cell wall</keyword>
<dbReference type="InterPro" id="IPR046473">
    <property type="entry name" value="Sgo0707-like_N2"/>
</dbReference>
<dbReference type="Gene3D" id="2.60.40.740">
    <property type="match status" value="1"/>
</dbReference>
<dbReference type="Pfam" id="PF16555">
    <property type="entry name" value="GramPos_pilinD1"/>
    <property type="match status" value="1"/>
</dbReference>
<dbReference type="RefSeq" id="WP_045251039.1">
    <property type="nucleotide sequence ID" value="NZ_CP099706.1"/>
</dbReference>
<dbReference type="PANTHER" id="PTHR36108:SF13">
    <property type="entry name" value="COLOSSIN-B-RELATED"/>
    <property type="match status" value="1"/>
</dbReference>
<dbReference type="SUPFAM" id="SSF49478">
    <property type="entry name" value="Cna protein B-type domain"/>
    <property type="match status" value="1"/>
</dbReference>
<feature type="domain" description="Gram-positive cocci surface proteins LPxTG" evidence="8">
    <location>
        <begin position="432"/>
        <end position="468"/>
    </location>
</feature>
<keyword evidence="10" id="KW-1185">Reference proteome</keyword>
<dbReference type="GO" id="GO:0005975">
    <property type="term" value="P:carbohydrate metabolic process"/>
    <property type="evidence" value="ECO:0007669"/>
    <property type="project" value="UniProtKB-ARBA"/>
</dbReference>
<feature type="signal peptide" evidence="7">
    <location>
        <begin position="1"/>
        <end position="34"/>
    </location>
</feature>
<keyword evidence="6" id="KW-0812">Transmembrane</keyword>
<evidence type="ECO:0000313" key="10">
    <source>
        <dbReference type="Proteomes" id="UP000033448"/>
    </source>
</evidence>
<dbReference type="InterPro" id="IPR013783">
    <property type="entry name" value="Ig-like_fold"/>
</dbReference>
<organism evidence="9 10">
    <name type="scientific">Microbacterium azadirachtae</name>
    <dbReference type="NCBI Taxonomy" id="582680"/>
    <lineage>
        <taxon>Bacteria</taxon>
        <taxon>Bacillati</taxon>
        <taxon>Actinomycetota</taxon>
        <taxon>Actinomycetes</taxon>
        <taxon>Micrococcales</taxon>
        <taxon>Microbacteriaceae</taxon>
        <taxon>Microbacterium</taxon>
    </lineage>
</organism>
<evidence type="ECO:0000256" key="6">
    <source>
        <dbReference type="SAM" id="Phobius"/>
    </source>
</evidence>
<dbReference type="InterPro" id="IPR019931">
    <property type="entry name" value="LPXTG_anchor"/>
</dbReference>
<dbReference type="EMBL" id="JYIT01000080">
    <property type="protein sequence ID" value="KJL21820.1"/>
    <property type="molecule type" value="Genomic_DNA"/>
</dbReference>
<gene>
    <name evidence="9" type="ORF">RL72_02359</name>
</gene>
<evidence type="ECO:0000256" key="4">
    <source>
        <dbReference type="ARBA" id="ARBA00022729"/>
    </source>
</evidence>
<reference evidence="9 10" key="1">
    <citation type="submission" date="2015-02" db="EMBL/GenBank/DDBJ databases">
        <title>Draft genome sequences of ten Microbacterium spp. with emphasis on heavy metal contaminated environments.</title>
        <authorList>
            <person name="Corretto E."/>
        </authorList>
    </citation>
    <scope>NUCLEOTIDE SEQUENCE [LARGE SCALE GENOMIC DNA]</scope>
    <source>
        <strain evidence="9 10">DSM 23848</strain>
    </source>
</reference>
<dbReference type="InterPro" id="IPR048052">
    <property type="entry name" value="FM1-like"/>
</dbReference>
<dbReference type="InterPro" id="IPR041033">
    <property type="entry name" value="SpaA_PFL_dom_1"/>
</dbReference>
<keyword evidence="5" id="KW-0572">Peptidoglycan-anchor</keyword>
<keyword evidence="3" id="KW-0964">Secreted</keyword>
<protein>
    <submittedName>
        <fullName evidence="9">Fimbrial subunit type 1</fullName>
    </submittedName>
</protein>
<comment type="caution">
    <text evidence="9">The sequence shown here is derived from an EMBL/GenBank/DDBJ whole genome shotgun (WGS) entry which is preliminary data.</text>
</comment>
<keyword evidence="6" id="KW-1133">Transmembrane helix</keyword>
<feature type="transmembrane region" description="Helical" evidence="6">
    <location>
        <begin position="441"/>
        <end position="460"/>
    </location>
</feature>
<comment type="similarity">
    <text evidence="1">Belongs to the serine-aspartate repeat-containing protein (SDr) family.</text>
</comment>
<dbReference type="NCBIfam" id="NF033902">
    <property type="entry name" value="iso_D2_wall_anc"/>
    <property type="match status" value="1"/>
</dbReference>
<evidence type="ECO:0000256" key="2">
    <source>
        <dbReference type="ARBA" id="ARBA00022512"/>
    </source>
</evidence>